<dbReference type="KEGG" id="dps:DP2685"/>
<keyword evidence="2" id="KW-0969">Cilium</keyword>
<dbReference type="OrthoDB" id="9796740at2"/>
<dbReference type="AlphaFoldDB" id="Q6AJR6"/>
<dbReference type="eggNOG" id="COG3951">
    <property type="taxonomic scope" value="Bacteria"/>
</dbReference>
<keyword evidence="3" id="KW-1185">Reference proteome</keyword>
<keyword evidence="2" id="KW-0966">Cell projection</keyword>
<organism evidence="2 3">
    <name type="scientific">Desulfotalea psychrophila (strain LSv54 / DSM 12343)</name>
    <dbReference type="NCBI Taxonomy" id="177439"/>
    <lineage>
        <taxon>Bacteria</taxon>
        <taxon>Pseudomonadati</taxon>
        <taxon>Thermodesulfobacteriota</taxon>
        <taxon>Desulfobulbia</taxon>
        <taxon>Desulfobulbales</taxon>
        <taxon>Desulfocapsaceae</taxon>
        <taxon>Desulfotalea</taxon>
    </lineage>
</organism>
<dbReference type="STRING" id="177439.DP2685"/>
<sequence length="104" mass="11916">MDFKVDIRTQHTATKISPTNKKSRDLQNLKTSCQEFESIYVNEMLKTARKTIPEGGLFEKSNGTEIFEGMLDMEQARKISQNSSLGLANAMYKQMAHLIEDRKE</sequence>
<name>Q6AJR6_DESPS</name>
<dbReference type="Pfam" id="PF10135">
    <property type="entry name" value="Rod-binding"/>
    <property type="match status" value="1"/>
</dbReference>
<dbReference type="InterPro" id="IPR019301">
    <property type="entry name" value="Flagellar_prot_FlgJ_N"/>
</dbReference>
<accession>Q6AJR6</accession>
<dbReference type="EMBL" id="CR522870">
    <property type="protein sequence ID" value="CAG37414.1"/>
    <property type="molecule type" value="Genomic_DNA"/>
</dbReference>
<reference evidence="3" key="1">
    <citation type="journal article" date="2004" name="Environ. Microbiol.">
        <title>The genome of Desulfotalea psychrophila, a sulfate-reducing bacterium from permanently cold Arctic sediments.</title>
        <authorList>
            <person name="Rabus R."/>
            <person name="Ruepp A."/>
            <person name="Frickey T."/>
            <person name="Rattei T."/>
            <person name="Fartmann B."/>
            <person name="Stark M."/>
            <person name="Bauer M."/>
            <person name="Zibat A."/>
            <person name="Lombardot T."/>
            <person name="Becker I."/>
            <person name="Amann J."/>
            <person name="Gellner K."/>
            <person name="Teeling H."/>
            <person name="Leuschner W.D."/>
            <person name="Gloeckner F.-O."/>
            <person name="Lupas A.N."/>
            <person name="Amann R."/>
            <person name="Klenk H.-P."/>
        </authorList>
    </citation>
    <scope>NUCLEOTIDE SEQUENCE [LARGE SCALE GENOMIC DNA]</scope>
    <source>
        <strain evidence="3">DSM 12343 / LSv54</strain>
    </source>
</reference>
<evidence type="ECO:0000259" key="1">
    <source>
        <dbReference type="Pfam" id="PF10135"/>
    </source>
</evidence>
<keyword evidence="2" id="KW-0282">Flagellum</keyword>
<feature type="domain" description="Flagellar protein FlgJ N-terminal" evidence="1">
    <location>
        <begin position="46"/>
        <end position="94"/>
    </location>
</feature>
<dbReference type="RefSeq" id="WP_011189926.1">
    <property type="nucleotide sequence ID" value="NC_006138.1"/>
</dbReference>
<dbReference type="HOGENOM" id="CLU_155700_0_3_7"/>
<proteinExistence type="predicted"/>
<protein>
    <submittedName>
        <fullName evidence="2">Related to flagellar muramidase protein (FlgJ)</fullName>
    </submittedName>
</protein>
<evidence type="ECO:0000313" key="2">
    <source>
        <dbReference type="EMBL" id="CAG37414.1"/>
    </source>
</evidence>
<gene>
    <name evidence="2" type="ordered locus">DP2685</name>
</gene>
<dbReference type="Proteomes" id="UP000000602">
    <property type="component" value="Chromosome"/>
</dbReference>
<evidence type="ECO:0000313" key="3">
    <source>
        <dbReference type="Proteomes" id="UP000000602"/>
    </source>
</evidence>